<feature type="domain" description="RPAP1 C-terminal" evidence="3">
    <location>
        <begin position="362"/>
        <end position="426"/>
    </location>
</feature>
<dbReference type="PANTHER" id="PTHR21483">
    <property type="entry name" value="RNA POLYMERASE II-ASSOCIATED PROTEIN 1"/>
    <property type="match status" value="1"/>
</dbReference>
<dbReference type="EMBL" id="LT553525">
    <property type="protein sequence ID" value="SAM01287.1"/>
    <property type="molecule type" value="Genomic_DNA"/>
</dbReference>
<feature type="compositionally biased region" description="Polar residues" evidence="2">
    <location>
        <begin position="26"/>
        <end position="37"/>
    </location>
</feature>
<gene>
    <name evidence="5" type="primary">ABSGL_07028.1 scaffold 8715</name>
</gene>
<feature type="domain" description="RPAP1 N-terminal" evidence="4">
    <location>
        <begin position="241"/>
        <end position="273"/>
    </location>
</feature>
<dbReference type="PANTHER" id="PTHR21483:SF18">
    <property type="entry name" value="RNA POLYMERASE II-ASSOCIATED PROTEIN 1"/>
    <property type="match status" value="1"/>
</dbReference>
<dbReference type="Proteomes" id="UP000078561">
    <property type="component" value="Unassembled WGS sequence"/>
</dbReference>
<evidence type="ECO:0000256" key="2">
    <source>
        <dbReference type="SAM" id="MobiDB-lite"/>
    </source>
</evidence>
<dbReference type="InParanoid" id="A0A168NVH9"/>
<dbReference type="InterPro" id="IPR039913">
    <property type="entry name" value="RPAP1/Rba50"/>
</dbReference>
<dbReference type="InterPro" id="IPR013929">
    <property type="entry name" value="RPAP1_C"/>
</dbReference>
<evidence type="ECO:0000313" key="6">
    <source>
        <dbReference type="Proteomes" id="UP000078561"/>
    </source>
</evidence>
<comment type="similarity">
    <text evidence="1">Belongs to the RPAP1 family.</text>
</comment>
<evidence type="ECO:0000259" key="3">
    <source>
        <dbReference type="Pfam" id="PF08620"/>
    </source>
</evidence>
<dbReference type="GO" id="GO:0006366">
    <property type="term" value="P:transcription by RNA polymerase II"/>
    <property type="evidence" value="ECO:0007669"/>
    <property type="project" value="InterPro"/>
</dbReference>
<name>A0A168NVH9_ABSGL</name>
<dbReference type="InterPro" id="IPR013930">
    <property type="entry name" value="RPAP1_N"/>
</dbReference>
<dbReference type="STRING" id="4829.A0A168NVH9"/>
<evidence type="ECO:0008006" key="7">
    <source>
        <dbReference type="Google" id="ProtNLM"/>
    </source>
</evidence>
<dbReference type="OMA" id="KERIAMK"/>
<dbReference type="SUPFAM" id="SSF48371">
    <property type="entry name" value="ARM repeat"/>
    <property type="match status" value="1"/>
</dbReference>
<protein>
    <recommendedName>
        <fullName evidence="7">RNA polymerase II-associated protein 1 C-terminal domain-containing protein</fullName>
    </recommendedName>
</protein>
<dbReference type="AlphaFoldDB" id="A0A168NVH9"/>
<reference evidence="5" key="1">
    <citation type="submission" date="2016-04" db="EMBL/GenBank/DDBJ databases">
        <authorList>
            <person name="Evans L.H."/>
            <person name="Alamgir A."/>
            <person name="Owens N."/>
            <person name="Weber N.D."/>
            <person name="Virtaneva K."/>
            <person name="Barbian K."/>
            <person name="Babar A."/>
            <person name="Rosenke K."/>
        </authorList>
    </citation>
    <scope>NUCLEOTIDE SEQUENCE [LARGE SCALE GENOMIC DNA]</scope>
    <source>
        <strain evidence="5">CBS 101.48</strain>
    </source>
</reference>
<organism evidence="5">
    <name type="scientific">Absidia glauca</name>
    <name type="common">Pin mould</name>
    <dbReference type="NCBI Taxonomy" id="4829"/>
    <lineage>
        <taxon>Eukaryota</taxon>
        <taxon>Fungi</taxon>
        <taxon>Fungi incertae sedis</taxon>
        <taxon>Mucoromycota</taxon>
        <taxon>Mucoromycotina</taxon>
        <taxon>Mucoromycetes</taxon>
        <taxon>Mucorales</taxon>
        <taxon>Cunninghamellaceae</taxon>
        <taxon>Absidia</taxon>
    </lineage>
</organism>
<dbReference type="Pfam" id="PF08620">
    <property type="entry name" value="RPAP1_C"/>
    <property type="match status" value="1"/>
</dbReference>
<feature type="compositionally biased region" description="Polar residues" evidence="2">
    <location>
        <begin position="90"/>
        <end position="111"/>
    </location>
</feature>
<dbReference type="InterPro" id="IPR016024">
    <property type="entry name" value="ARM-type_fold"/>
</dbReference>
<evidence type="ECO:0000256" key="1">
    <source>
        <dbReference type="ARBA" id="ARBA00009953"/>
    </source>
</evidence>
<feature type="region of interest" description="Disordered" evidence="2">
    <location>
        <begin position="278"/>
        <end position="314"/>
    </location>
</feature>
<feature type="compositionally biased region" description="Basic and acidic residues" evidence="2">
    <location>
        <begin position="1"/>
        <end position="13"/>
    </location>
</feature>
<keyword evidence="6" id="KW-1185">Reference proteome</keyword>
<evidence type="ECO:0000259" key="4">
    <source>
        <dbReference type="Pfam" id="PF08621"/>
    </source>
</evidence>
<dbReference type="OrthoDB" id="348201at2759"/>
<feature type="compositionally biased region" description="Polar residues" evidence="2">
    <location>
        <begin position="278"/>
        <end position="311"/>
    </location>
</feature>
<proteinExistence type="inferred from homology"/>
<feature type="region of interest" description="Disordered" evidence="2">
    <location>
        <begin position="1"/>
        <end position="129"/>
    </location>
</feature>
<evidence type="ECO:0000313" key="5">
    <source>
        <dbReference type="EMBL" id="SAM01287.1"/>
    </source>
</evidence>
<sequence length="1211" mass="135657">MDRTTIRSKPDYYDRDEDLEQLQRDFMNSNQVSSASVSRKAPPSFTSVNKKPSLFAQRRAAAAAAAATPSTDPPKNKPGITIADLAKGSSCASPLHSSTSMPGLESASTSMPGLEQVSPPPPGSQSINKTTTMQDMTQEDNDDPAISYEPVLDPHPEPHVPAMKKMLDLTSMLGNVLGQVTEHAVDNVTAPTLTTQQQGFPQPMHRSLFKMKKDQAPKPTASIDDKQGSLDSMNEQHMDYQQENDERIASMTEDEILAAREEILASLSHASIAYLNGQQKPSLESSQQQQPMDVTQDTTTNALEGKSTMNNDGDDLFDMKNKYFADVPLENDKLAWMDDRFKPQLDGEAKEDDGKVDPVYRQLRFDLQGHVVEADRPRRQQELYHHGDQPDQAGYTLAELFYLVRSQVPSQRALILNILTRILEQAKKDNNKDILQVFRRRDVAAAVYFRSALDDRHLVVTISAIQALVSLVTVGRVHGASLVEFNTWLGHISQPQLIIPQATTKKWVDQMKAASSGGTTDQQEDDAGLAERDTVDALIHMDILARLRYLMAIGSDLRASDSVSMERMVELLICMAEMKGESICDAMMESGVLDLALGWVDDQQQEGGSPPEHRLCVLRLMVAVIQGSKKVAVQLKDKVTLLTLPWLATSPVTHGDFQVQIESLKVLRVLACYGFVVPTLQDLQETVMQWLTVAIDNNNTDEITQMDRNNRAATAIGLMEVLLHAAADPHKTVPAHSVNWHQPMAFLPLVALLLGATKTPIQTAEKTMLAANCLGYLATWTSYLDKFPPEAQNTVEEVWNIMLDQQIDHDQQELSSYWILRYMQLWLYFTTWDGKNNSTPWITASMMDQSQGHWKSLGYLVQQAQAHDDFYGRMVYYQWHKIMDDKANVEKSDIDNTALGLVVSSIHGGVVETWLARALLRMRLLSCLGNNNDGLAVNELEAFYMNQGTSVDGGQARDVRLSKELMELNGQDISTLCYPRRSAADVSSIDAWLLSPVDEIYYWDKSLVTQQLLRLTQQIQQTNDDHGSAENHDTASTTTLITTMVIDTLRAVWQLYSQQMDHSMLLVTLMKIFLVGDREGQSLTDGAAAIRELFWDETLSSWIDKWMDVLEEQDSKAPSIHGLDSLEQAWTASSSYTRQAHVPFYQFYQSFLSQYASVSLGHRVYSRVLAFVGAKLLDQVDYRHLLLSDYHDILVTLERQGYPLAWTPSSD</sequence>
<dbReference type="Pfam" id="PF08621">
    <property type="entry name" value="RPAP1_N"/>
    <property type="match status" value="1"/>
</dbReference>
<accession>A0A168NVH9</accession>